<organism evidence="2 3">
    <name type="scientific">Roseibium suaedae</name>
    <dbReference type="NCBI Taxonomy" id="735517"/>
    <lineage>
        <taxon>Bacteria</taxon>
        <taxon>Pseudomonadati</taxon>
        <taxon>Pseudomonadota</taxon>
        <taxon>Alphaproteobacteria</taxon>
        <taxon>Hyphomicrobiales</taxon>
        <taxon>Stappiaceae</taxon>
        <taxon>Roseibium</taxon>
    </lineage>
</organism>
<keyword evidence="3" id="KW-1185">Reference proteome</keyword>
<dbReference type="EMBL" id="FRBW01000002">
    <property type="protein sequence ID" value="SHM15833.1"/>
    <property type="molecule type" value="Genomic_DNA"/>
</dbReference>
<evidence type="ECO:0000313" key="3">
    <source>
        <dbReference type="Proteomes" id="UP000186002"/>
    </source>
</evidence>
<evidence type="ECO:0008006" key="4">
    <source>
        <dbReference type="Google" id="ProtNLM"/>
    </source>
</evidence>
<name>A0A1M7GHT4_9HYPH</name>
<evidence type="ECO:0000256" key="1">
    <source>
        <dbReference type="SAM" id="MobiDB-lite"/>
    </source>
</evidence>
<dbReference type="RefSeq" id="WP_073012310.1">
    <property type="nucleotide sequence ID" value="NZ_FRBW01000002.1"/>
</dbReference>
<dbReference type="AlphaFoldDB" id="A0A1M7GHT4"/>
<proteinExistence type="predicted"/>
<evidence type="ECO:0000313" key="2">
    <source>
        <dbReference type="EMBL" id="SHM15833.1"/>
    </source>
</evidence>
<dbReference type="STRING" id="735517.SAMN05444272_1929"/>
<gene>
    <name evidence="2" type="ORF">SAMN05444272_1929</name>
</gene>
<sequence length="162" mass="17379">MNAQTETSKLPFSLERPTTPTEANQFCAALSTTMEGLLRIIENETALVRDGKLREAGTLQPEKARFIHEYTRGMMCAKDNSVALGNLAPAAAQNLKRQHAEFQPLLRINLAVLATAREVANNIVSSVAKAVGAQQKSTTYGPAGSHPQAPRPASGIAINRSL</sequence>
<accession>A0A1M7GHT4</accession>
<reference evidence="2 3" key="1">
    <citation type="submission" date="2016-11" db="EMBL/GenBank/DDBJ databases">
        <authorList>
            <person name="Jaros S."/>
            <person name="Januszkiewicz K."/>
            <person name="Wedrychowicz H."/>
        </authorList>
    </citation>
    <scope>NUCLEOTIDE SEQUENCE [LARGE SCALE GENOMIC DNA]</scope>
    <source>
        <strain evidence="2 3">DSM 22153</strain>
    </source>
</reference>
<dbReference type="Proteomes" id="UP000186002">
    <property type="component" value="Unassembled WGS sequence"/>
</dbReference>
<feature type="region of interest" description="Disordered" evidence="1">
    <location>
        <begin position="137"/>
        <end position="162"/>
    </location>
</feature>
<protein>
    <recommendedName>
        <fullName evidence="4">Flagellar protein FlgN</fullName>
    </recommendedName>
</protein>